<dbReference type="Proteomes" id="UP000314294">
    <property type="component" value="Unassembled WGS sequence"/>
</dbReference>
<comment type="caution">
    <text evidence="2">The sequence shown here is derived from an EMBL/GenBank/DDBJ whole genome shotgun (WGS) entry which is preliminary data.</text>
</comment>
<protein>
    <submittedName>
        <fullName evidence="2">Uncharacterized protein</fullName>
    </submittedName>
</protein>
<keyword evidence="3" id="KW-1185">Reference proteome</keyword>
<name>A0A4Z2E1X4_9TELE</name>
<reference evidence="2 3" key="1">
    <citation type="submission" date="2019-03" db="EMBL/GenBank/DDBJ databases">
        <title>First draft genome of Liparis tanakae, snailfish: a comprehensive survey of snailfish specific genes.</title>
        <authorList>
            <person name="Kim W."/>
            <person name="Song I."/>
            <person name="Jeong J.-H."/>
            <person name="Kim D."/>
            <person name="Kim S."/>
            <person name="Ryu S."/>
            <person name="Song J.Y."/>
            <person name="Lee S.K."/>
        </authorList>
    </citation>
    <scope>NUCLEOTIDE SEQUENCE [LARGE SCALE GENOMIC DNA]</scope>
    <source>
        <tissue evidence="2">Muscle</tissue>
    </source>
</reference>
<evidence type="ECO:0000313" key="3">
    <source>
        <dbReference type="Proteomes" id="UP000314294"/>
    </source>
</evidence>
<evidence type="ECO:0000256" key="1">
    <source>
        <dbReference type="SAM" id="MobiDB-lite"/>
    </source>
</evidence>
<evidence type="ECO:0000313" key="2">
    <source>
        <dbReference type="EMBL" id="TNN22743.1"/>
    </source>
</evidence>
<feature type="region of interest" description="Disordered" evidence="1">
    <location>
        <begin position="16"/>
        <end position="39"/>
    </location>
</feature>
<proteinExistence type="predicted"/>
<dbReference type="AlphaFoldDB" id="A0A4Z2E1X4"/>
<organism evidence="2 3">
    <name type="scientific">Liparis tanakae</name>
    <name type="common">Tanaka's snailfish</name>
    <dbReference type="NCBI Taxonomy" id="230148"/>
    <lineage>
        <taxon>Eukaryota</taxon>
        <taxon>Metazoa</taxon>
        <taxon>Chordata</taxon>
        <taxon>Craniata</taxon>
        <taxon>Vertebrata</taxon>
        <taxon>Euteleostomi</taxon>
        <taxon>Actinopterygii</taxon>
        <taxon>Neopterygii</taxon>
        <taxon>Teleostei</taxon>
        <taxon>Neoteleostei</taxon>
        <taxon>Acanthomorphata</taxon>
        <taxon>Eupercaria</taxon>
        <taxon>Perciformes</taxon>
        <taxon>Cottioidei</taxon>
        <taxon>Cottales</taxon>
        <taxon>Liparidae</taxon>
        <taxon>Liparis</taxon>
    </lineage>
</organism>
<accession>A0A4Z2E1X4</accession>
<gene>
    <name evidence="2" type="ORF">EYF80_067142</name>
</gene>
<dbReference type="EMBL" id="SRLO01021201">
    <property type="protein sequence ID" value="TNN22743.1"/>
    <property type="molecule type" value="Genomic_DNA"/>
</dbReference>
<sequence>MCDGEEESLERRYSAALNHLPDGHEGELEQGEEGGETLQFPPPFLCLLSDRCRAAAPSPMSEDDTLPSVGRVVHPTGENTAVESLLGYCLQFITTHFYDSVF</sequence>